<dbReference type="AlphaFoldDB" id="A0A917A5A3"/>
<evidence type="ECO:0000313" key="2">
    <source>
        <dbReference type="Proteomes" id="UP000660801"/>
    </source>
</evidence>
<comment type="caution">
    <text evidence="1">The sequence shown here is derived from an EMBL/GenBank/DDBJ whole genome shotgun (WGS) entry which is preliminary data.</text>
</comment>
<evidence type="ECO:0000313" key="1">
    <source>
        <dbReference type="EMBL" id="GGE27003.1"/>
    </source>
</evidence>
<dbReference type="OrthoDB" id="2223795at2"/>
<keyword evidence="2" id="KW-1185">Reference proteome</keyword>
<dbReference type="EMBL" id="BMJN01000005">
    <property type="protein sequence ID" value="GGE27003.1"/>
    <property type="molecule type" value="Genomic_DNA"/>
</dbReference>
<organism evidence="1 2">
    <name type="scientific">Streptococcus himalayensis</name>
    <dbReference type="NCBI Taxonomy" id="1888195"/>
    <lineage>
        <taxon>Bacteria</taxon>
        <taxon>Bacillati</taxon>
        <taxon>Bacillota</taxon>
        <taxon>Bacilli</taxon>
        <taxon>Lactobacillales</taxon>
        <taxon>Streptococcaceae</taxon>
        <taxon>Streptococcus</taxon>
    </lineage>
</organism>
<dbReference type="Proteomes" id="UP000660801">
    <property type="component" value="Unassembled WGS sequence"/>
</dbReference>
<protein>
    <submittedName>
        <fullName evidence="1">Uncharacterized protein</fullName>
    </submittedName>
</protein>
<reference evidence="1" key="1">
    <citation type="journal article" date="2014" name="Int. J. Syst. Evol. Microbiol.">
        <title>Complete genome sequence of Corynebacterium casei LMG S-19264T (=DSM 44701T), isolated from a smear-ripened cheese.</title>
        <authorList>
            <consortium name="US DOE Joint Genome Institute (JGI-PGF)"/>
            <person name="Walter F."/>
            <person name="Albersmeier A."/>
            <person name="Kalinowski J."/>
            <person name="Ruckert C."/>
        </authorList>
    </citation>
    <scope>NUCLEOTIDE SEQUENCE</scope>
    <source>
        <strain evidence="1">CGMCC 1.15533</strain>
    </source>
</reference>
<accession>A0A917A5A3</accession>
<dbReference type="RefSeq" id="WP_068993585.1">
    <property type="nucleotide sequence ID" value="NZ_BMJN01000005.1"/>
</dbReference>
<reference evidence="1" key="2">
    <citation type="submission" date="2020-09" db="EMBL/GenBank/DDBJ databases">
        <authorList>
            <person name="Sun Q."/>
            <person name="Zhou Y."/>
        </authorList>
    </citation>
    <scope>NUCLEOTIDE SEQUENCE</scope>
    <source>
        <strain evidence="1">CGMCC 1.15533</strain>
    </source>
</reference>
<name>A0A917A5A3_9STRE</name>
<proteinExistence type="predicted"/>
<sequence length="87" mass="10173">MTRAELNEIIDTCFIHLMVMKQHYSKSREFALDVIEQENLNQINDLLDDITSGIERGGFTELEACCIYDDTEFLWSEVSKEFEKVGY</sequence>
<gene>
    <name evidence="1" type="ORF">GCM10011510_05240</name>
</gene>